<evidence type="ECO:0000256" key="1">
    <source>
        <dbReference type="ARBA" id="ARBA00022679"/>
    </source>
</evidence>
<reference evidence="4" key="1">
    <citation type="submission" date="2019-11" db="EMBL/GenBank/DDBJ databases">
        <title>Microbial mats filling the niche in hypersaline microbial mats.</title>
        <authorList>
            <person name="Wong H.L."/>
            <person name="Macleod F.I."/>
            <person name="White R.A. III"/>
            <person name="Burns B.P."/>
        </authorList>
    </citation>
    <scope>NUCLEOTIDE SEQUENCE</scope>
    <source>
        <strain evidence="4">Bin_327</strain>
    </source>
</reference>
<dbReference type="PANTHER" id="PTHR43584">
    <property type="entry name" value="NUCLEOTIDYL TRANSFERASE"/>
    <property type="match status" value="1"/>
</dbReference>
<dbReference type="EMBL" id="WJKJ01000179">
    <property type="protein sequence ID" value="MBD3364676.1"/>
    <property type="molecule type" value="Genomic_DNA"/>
</dbReference>
<dbReference type="Pfam" id="PF12804">
    <property type="entry name" value="NTP_transf_3"/>
    <property type="match status" value="1"/>
</dbReference>
<dbReference type="Proteomes" id="UP000630660">
    <property type="component" value="Unassembled WGS sequence"/>
</dbReference>
<evidence type="ECO:0000256" key="2">
    <source>
        <dbReference type="ARBA" id="ARBA00022695"/>
    </source>
</evidence>
<feature type="domain" description="MobA-like NTP transferase" evidence="3">
    <location>
        <begin position="4"/>
        <end position="119"/>
    </location>
</feature>
<dbReference type="CDD" id="cd02523">
    <property type="entry name" value="PC_cytidylyltransferase"/>
    <property type="match status" value="1"/>
</dbReference>
<organism evidence="4 5">
    <name type="scientific">candidate division WOR-3 bacterium</name>
    <dbReference type="NCBI Taxonomy" id="2052148"/>
    <lineage>
        <taxon>Bacteria</taxon>
        <taxon>Bacteria division WOR-3</taxon>
    </lineage>
</organism>
<dbReference type="SUPFAM" id="SSF53448">
    <property type="entry name" value="Nucleotide-diphospho-sugar transferases"/>
    <property type="match status" value="1"/>
</dbReference>
<dbReference type="AlphaFoldDB" id="A0A9D5QD47"/>
<comment type="caution">
    <text evidence="4">The sequence shown here is derived from an EMBL/GenBank/DDBJ whole genome shotgun (WGS) entry which is preliminary data.</text>
</comment>
<dbReference type="PANTHER" id="PTHR43584:SF5">
    <property type="entry name" value="PROTEIN LICC"/>
    <property type="match status" value="1"/>
</dbReference>
<dbReference type="Gene3D" id="3.90.550.10">
    <property type="entry name" value="Spore Coat Polysaccharide Biosynthesis Protein SpsA, Chain A"/>
    <property type="match status" value="1"/>
</dbReference>
<dbReference type="InterPro" id="IPR025877">
    <property type="entry name" value="MobA-like_NTP_Trfase"/>
</dbReference>
<keyword evidence="1 4" id="KW-0808">Transferase</keyword>
<name>A0A9D5QD47_UNCW3</name>
<protein>
    <submittedName>
        <fullName evidence="4">NTP transferase domain-containing protein</fullName>
    </submittedName>
</protein>
<dbReference type="InterPro" id="IPR050065">
    <property type="entry name" value="GlmU-like"/>
</dbReference>
<proteinExistence type="predicted"/>
<dbReference type="GO" id="GO:0016779">
    <property type="term" value="F:nucleotidyltransferase activity"/>
    <property type="evidence" value="ECO:0007669"/>
    <property type="project" value="UniProtKB-KW"/>
</dbReference>
<evidence type="ECO:0000313" key="4">
    <source>
        <dbReference type="EMBL" id="MBD3364676.1"/>
    </source>
</evidence>
<accession>A0A9D5QD47</accession>
<gene>
    <name evidence="4" type="ORF">GF359_05625</name>
</gene>
<evidence type="ECO:0000259" key="3">
    <source>
        <dbReference type="Pfam" id="PF12804"/>
    </source>
</evidence>
<keyword evidence="2" id="KW-0548">Nucleotidyltransferase</keyword>
<sequence length="241" mass="26815">MNTIILAAGEGRRLHPLTLERPKAMLNVGGRTLIERALDGLQNAGISMTDIIILSGHKSALLEAAAPECTFIHNKIYDSTNNIYSLWLARERLAGEEFILLNSDVLFSKKMAVDVLSDDRESVLVVDDVSPLVTEEMRVKVDGKGRITEIAKTLDVEESAGEYIGLARFGRDFSKALFERIGEMVSTDQTDVWYENAINDILDTFPLYSLSTRGMPWIEIDDHGDLDRASEIAKKIDDLEG</sequence>
<evidence type="ECO:0000313" key="5">
    <source>
        <dbReference type="Proteomes" id="UP000630660"/>
    </source>
</evidence>
<dbReference type="InterPro" id="IPR029044">
    <property type="entry name" value="Nucleotide-diphossugar_trans"/>
</dbReference>